<dbReference type="GO" id="GO:0000470">
    <property type="term" value="P:maturation of LSU-rRNA"/>
    <property type="evidence" value="ECO:0007669"/>
    <property type="project" value="TreeGrafter"/>
</dbReference>
<organism evidence="3">
    <name type="scientific">Clastoptera arizonana</name>
    <name type="common">Arizona spittle bug</name>
    <dbReference type="NCBI Taxonomy" id="38151"/>
    <lineage>
        <taxon>Eukaryota</taxon>
        <taxon>Metazoa</taxon>
        <taxon>Ecdysozoa</taxon>
        <taxon>Arthropoda</taxon>
        <taxon>Hexapoda</taxon>
        <taxon>Insecta</taxon>
        <taxon>Pterygota</taxon>
        <taxon>Neoptera</taxon>
        <taxon>Paraneoptera</taxon>
        <taxon>Hemiptera</taxon>
        <taxon>Auchenorrhyncha</taxon>
        <taxon>Cercopoidea</taxon>
        <taxon>Clastopteridae</taxon>
        <taxon>Clastoptera</taxon>
    </lineage>
</organism>
<comment type="similarity">
    <text evidence="1">Belongs to the RRP15 family.</text>
</comment>
<dbReference type="InterPro" id="IPR012459">
    <property type="entry name" value="Rrp15"/>
</dbReference>
<evidence type="ECO:0000256" key="2">
    <source>
        <dbReference type="ARBA" id="ARBA00017475"/>
    </source>
</evidence>
<dbReference type="PANTHER" id="PTHR13245">
    <property type="entry name" value="RRP15-LIKE PROTEIN"/>
    <property type="match status" value="1"/>
</dbReference>
<name>A0A1B6CV65_9HEMI</name>
<dbReference type="PANTHER" id="PTHR13245:SF14">
    <property type="entry name" value="RRP15-LIKE PROTEIN"/>
    <property type="match status" value="1"/>
</dbReference>
<sequence length="269" mass="30990">MVLIKKISKKIDMHVQIDDKLESEYSSKMSDLEDSNEEKVLNFRITDSDNLNEGQPHLNSPVKDRSFHNENWADAMSKILKMNKPRKNKTLVLSRAKRVNVSKQPEENKLDFEIDGESEDVKSNIILESKSLKMNVIKKLKKKDWATKGHKKPSVLDRNRERALSKIATKGVVQLFNAVRTHQKTVNSKLEEAGSLEYQKDKVMKSLDKKSFLNVLMGNAKSCSIDDIVPSKIKEEDTSQQKWDVLKDNFMMTPKLKNWDKGVKDENVM</sequence>
<proteinExistence type="inferred from homology"/>
<protein>
    <recommendedName>
        <fullName evidence="2">RRP15-like protein</fullName>
    </recommendedName>
</protein>
<dbReference type="GO" id="GO:0030687">
    <property type="term" value="C:preribosome, large subunit precursor"/>
    <property type="evidence" value="ECO:0007669"/>
    <property type="project" value="TreeGrafter"/>
</dbReference>
<dbReference type="Pfam" id="PF07890">
    <property type="entry name" value="Rrp15p"/>
    <property type="match status" value="1"/>
</dbReference>
<dbReference type="EMBL" id="GEDC01020175">
    <property type="protein sequence ID" value="JAS17123.1"/>
    <property type="molecule type" value="Transcribed_RNA"/>
</dbReference>
<accession>A0A1B6CV65</accession>
<evidence type="ECO:0000313" key="3">
    <source>
        <dbReference type="EMBL" id="JAS17123.1"/>
    </source>
</evidence>
<dbReference type="AlphaFoldDB" id="A0A1B6CV65"/>
<reference evidence="3" key="1">
    <citation type="submission" date="2015-12" db="EMBL/GenBank/DDBJ databases">
        <title>De novo transcriptome assembly of four potential Pierce s Disease insect vectors from Arizona vineyards.</title>
        <authorList>
            <person name="Tassone E.E."/>
        </authorList>
    </citation>
    <scope>NUCLEOTIDE SEQUENCE</scope>
</reference>
<evidence type="ECO:0000256" key="1">
    <source>
        <dbReference type="ARBA" id="ARBA00007462"/>
    </source>
</evidence>
<dbReference type="GO" id="GO:0000460">
    <property type="term" value="P:maturation of 5.8S rRNA"/>
    <property type="evidence" value="ECO:0007669"/>
    <property type="project" value="TreeGrafter"/>
</dbReference>
<gene>
    <name evidence="3" type="ORF">g.3212</name>
</gene>